<evidence type="ECO:0000313" key="3">
    <source>
        <dbReference type="Proteomes" id="UP001165270"/>
    </source>
</evidence>
<reference evidence="2" key="1">
    <citation type="submission" date="2022-03" db="EMBL/GenBank/DDBJ databases">
        <title>Streptomyces 7R015 and 7R016 isolated from Barleria lupulina in Thailand.</title>
        <authorList>
            <person name="Kanchanasin P."/>
            <person name="Phongsopitanun W."/>
            <person name="Tanasupawat S."/>
        </authorList>
    </citation>
    <scope>NUCLEOTIDE SEQUENCE</scope>
    <source>
        <strain evidence="2">7R016</strain>
    </source>
</reference>
<name>A0ABS9XCM9_9ACTN</name>
<keyword evidence="3" id="KW-1185">Reference proteome</keyword>
<organism evidence="2 3">
    <name type="scientific">Streptomyces spinosisporus</name>
    <dbReference type="NCBI Taxonomy" id="2927582"/>
    <lineage>
        <taxon>Bacteria</taxon>
        <taxon>Bacillati</taxon>
        <taxon>Actinomycetota</taxon>
        <taxon>Actinomycetes</taxon>
        <taxon>Kitasatosporales</taxon>
        <taxon>Streptomycetaceae</taxon>
        <taxon>Streptomyces</taxon>
    </lineage>
</organism>
<feature type="signal peptide" evidence="1">
    <location>
        <begin position="1"/>
        <end position="22"/>
    </location>
</feature>
<dbReference type="Proteomes" id="UP001165270">
    <property type="component" value="Unassembled WGS sequence"/>
</dbReference>
<keyword evidence="1" id="KW-0732">Signal</keyword>
<accession>A0ABS9XCM9</accession>
<evidence type="ECO:0000256" key="1">
    <source>
        <dbReference type="SAM" id="SignalP"/>
    </source>
</evidence>
<evidence type="ECO:0000313" key="2">
    <source>
        <dbReference type="EMBL" id="MCI3239835.1"/>
    </source>
</evidence>
<protein>
    <recommendedName>
        <fullName evidence="4">Secreted protein</fullName>
    </recommendedName>
</protein>
<feature type="chain" id="PRO_5046034108" description="Secreted protein" evidence="1">
    <location>
        <begin position="23"/>
        <end position="234"/>
    </location>
</feature>
<comment type="caution">
    <text evidence="2">The sequence shown here is derived from an EMBL/GenBank/DDBJ whole genome shotgun (WGS) entry which is preliminary data.</text>
</comment>
<gene>
    <name evidence="2" type="ORF">MQN93_08870</name>
</gene>
<dbReference type="EMBL" id="JALDAX010000003">
    <property type="protein sequence ID" value="MCI3239835.1"/>
    <property type="molecule type" value="Genomic_DNA"/>
</dbReference>
<evidence type="ECO:0008006" key="4">
    <source>
        <dbReference type="Google" id="ProtNLM"/>
    </source>
</evidence>
<proteinExistence type="predicted"/>
<dbReference type="RefSeq" id="WP_242709021.1">
    <property type="nucleotide sequence ID" value="NZ_JALDAX010000003.1"/>
</dbReference>
<sequence>MKITALLAVGALAAVLVTGATALPAAAEPPPPAYDFSDCPALPPGVDPAEWKCEVMTATGSLTLGRTTLPELSPITITHAEGPLPDGGEGQVFGALRGAPTAVPGHHRMSLRPEYGGRSDFYSVGNNLGLFTMRFRVLDPLLPHGCTIGKETPIELRLQRKGDSEWVSQDPPVIRFDAYDDTFTAPRATGCGPLNPLVNHRLGLPSRTGNTIELSAVYTFRTYDTLDIPNAGGN</sequence>